<dbReference type="EMBL" id="VZCB01000027">
    <property type="protein sequence ID" value="MQN79966.1"/>
    <property type="molecule type" value="Genomic_DNA"/>
</dbReference>
<dbReference type="AlphaFoldDB" id="A0A6G1TXS7"/>
<reference evidence="1 2" key="1">
    <citation type="submission" date="2019-09" db="EMBL/GenBank/DDBJ databases">
        <title>Distinct polysaccharide growth profiles of human intestinal Prevotella copri isolates.</title>
        <authorList>
            <person name="Fehlner-Peach H."/>
            <person name="Magnabosco C."/>
            <person name="Raghavan V."/>
            <person name="Scher J.U."/>
            <person name="Tett A."/>
            <person name="Cox L.M."/>
            <person name="Gottsegen C."/>
            <person name="Watters A."/>
            <person name="Wiltshire- Gordon J.D."/>
            <person name="Segata N."/>
            <person name="Bonneau R."/>
            <person name="Littman D.R."/>
        </authorList>
    </citation>
    <scope>NUCLEOTIDE SEQUENCE [LARGE SCALE GENOMIC DNA]</scope>
    <source>
        <strain evidence="2">iA622</strain>
    </source>
</reference>
<name>A0A6G1TXS7_9BACT</name>
<proteinExistence type="predicted"/>
<accession>A0A6G1TXS7</accession>
<evidence type="ECO:0000313" key="1">
    <source>
        <dbReference type="EMBL" id="MQN79966.1"/>
    </source>
</evidence>
<comment type="caution">
    <text evidence="1">The sequence shown here is derived from an EMBL/GenBank/DDBJ whole genome shotgun (WGS) entry which is preliminary data.</text>
</comment>
<dbReference type="InterPro" id="IPR025683">
    <property type="entry name" value="Protein_beta"/>
</dbReference>
<dbReference type="RefSeq" id="WP_153122246.1">
    <property type="nucleotide sequence ID" value="NZ_VZCB01000027.1"/>
</dbReference>
<evidence type="ECO:0008006" key="3">
    <source>
        <dbReference type="Google" id="ProtNLM"/>
    </source>
</evidence>
<sequence>MDRKYVLIVRTGEAEIRAVENLEDEVFDEVLPLIELTRGRKRTIDDMVSYPFDLRLSKLKNKLKGRQIAMDVTSDENLASEETDSLYNFENGYEKWVQLLLNLKDENVFSSIIPSLVMNYDDDNFEENFKKEIHSLLDAFGVVLYRCAIEDEDCYDDLDLIRHEIGDKKLFVLIDCGYMAQAMQHNVAEKCKARIRNIRSLLSCNYDIIICGTSFPNNISEIGNDDTDIFRISEVDVFEACHEIYDKVVYGDYGSINPKRNDGVVMARGWIPRIDVPLEENIYYYRLRRPSKVSRYSSTYEEVAKLVMKDRRFPHHLKVWGTDMIRQCAYDKVPSSSPSFWISVRMNIHVMQQLNRLKRALS</sequence>
<evidence type="ECO:0000313" key="2">
    <source>
        <dbReference type="Proteomes" id="UP000480425"/>
    </source>
</evidence>
<organism evidence="1 2">
    <name type="scientific">Segatella copri</name>
    <dbReference type="NCBI Taxonomy" id="165179"/>
    <lineage>
        <taxon>Bacteria</taxon>
        <taxon>Pseudomonadati</taxon>
        <taxon>Bacteroidota</taxon>
        <taxon>Bacteroidia</taxon>
        <taxon>Bacteroidales</taxon>
        <taxon>Prevotellaceae</taxon>
        <taxon>Segatella</taxon>
    </lineage>
</organism>
<dbReference type="Proteomes" id="UP000480425">
    <property type="component" value="Unassembled WGS sequence"/>
</dbReference>
<dbReference type="OrthoDB" id="7847670at2"/>
<protein>
    <recommendedName>
        <fullName evidence="3">Beta family protein</fullName>
    </recommendedName>
</protein>
<dbReference type="Pfam" id="PF14350">
    <property type="entry name" value="Beta_protein"/>
    <property type="match status" value="1"/>
</dbReference>
<gene>
    <name evidence="1" type="ORF">F7D73_03115</name>
</gene>